<dbReference type="EMBL" id="CP111022">
    <property type="protein sequence ID" value="WAR19138.1"/>
    <property type="molecule type" value="Genomic_DNA"/>
</dbReference>
<keyword evidence="1" id="KW-0812">Transmembrane</keyword>
<organism evidence="2 3">
    <name type="scientific">Mya arenaria</name>
    <name type="common">Soft-shell clam</name>
    <dbReference type="NCBI Taxonomy" id="6604"/>
    <lineage>
        <taxon>Eukaryota</taxon>
        <taxon>Metazoa</taxon>
        <taxon>Spiralia</taxon>
        <taxon>Lophotrochozoa</taxon>
        <taxon>Mollusca</taxon>
        <taxon>Bivalvia</taxon>
        <taxon>Autobranchia</taxon>
        <taxon>Heteroconchia</taxon>
        <taxon>Euheterodonta</taxon>
        <taxon>Imparidentia</taxon>
        <taxon>Neoheterodontei</taxon>
        <taxon>Myida</taxon>
        <taxon>Myoidea</taxon>
        <taxon>Myidae</taxon>
        <taxon>Mya</taxon>
    </lineage>
</organism>
<sequence length="96" mass="10449">MDAASVPMDDEPFGTVIMKDNRFMVSVLIPIGVGSIGAAMIIVTVLLLRYITRRRAVGVMPVNDDISVNEQPSRVGSISGEQTDRVFLLLGEEDEI</sequence>
<accession>A0ABY7FAE8</accession>
<keyword evidence="1" id="KW-1133">Transmembrane helix</keyword>
<evidence type="ECO:0000313" key="2">
    <source>
        <dbReference type="EMBL" id="WAR19138.1"/>
    </source>
</evidence>
<keyword evidence="3" id="KW-1185">Reference proteome</keyword>
<name>A0ABY7FAE8_MYAAR</name>
<reference evidence="2" key="1">
    <citation type="submission" date="2022-11" db="EMBL/GenBank/DDBJ databases">
        <title>Centuries of genome instability and evolution in soft-shell clam transmissible cancer (bioRxiv).</title>
        <authorList>
            <person name="Hart S.F.M."/>
            <person name="Yonemitsu M.A."/>
            <person name="Giersch R.M."/>
            <person name="Beal B.F."/>
            <person name="Arriagada G."/>
            <person name="Davis B.W."/>
            <person name="Ostrander E.A."/>
            <person name="Goff S.P."/>
            <person name="Metzger M.J."/>
        </authorList>
    </citation>
    <scope>NUCLEOTIDE SEQUENCE</scope>
    <source>
        <strain evidence="2">MELC-2E11</strain>
        <tissue evidence="2">Siphon/mantle</tissue>
    </source>
</reference>
<proteinExistence type="predicted"/>
<gene>
    <name evidence="2" type="ORF">MAR_000976</name>
</gene>
<keyword evidence="1" id="KW-0472">Membrane</keyword>
<evidence type="ECO:0000256" key="1">
    <source>
        <dbReference type="SAM" id="Phobius"/>
    </source>
</evidence>
<protein>
    <submittedName>
        <fullName evidence="2">Uncharacterized protein</fullName>
    </submittedName>
</protein>
<dbReference type="Proteomes" id="UP001164746">
    <property type="component" value="Chromosome 11"/>
</dbReference>
<evidence type="ECO:0000313" key="3">
    <source>
        <dbReference type="Proteomes" id="UP001164746"/>
    </source>
</evidence>
<feature type="transmembrane region" description="Helical" evidence="1">
    <location>
        <begin position="23"/>
        <end position="48"/>
    </location>
</feature>